<reference evidence="1 2" key="1">
    <citation type="journal article" date="2006" name="Science">
        <title>Phytophthora genome sequences uncover evolutionary origins and mechanisms of pathogenesis.</title>
        <authorList>
            <person name="Tyler B.M."/>
            <person name="Tripathy S."/>
            <person name="Zhang X."/>
            <person name="Dehal P."/>
            <person name="Jiang R.H."/>
            <person name="Aerts A."/>
            <person name="Arredondo F.D."/>
            <person name="Baxter L."/>
            <person name="Bensasson D."/>
            <person name="Beynon J.L."/>
            <person name="Chapman J."/>
            <person name="Damasceno C.M."/>
            <person name="Dorrance A.E."/>
            <person name="Dou D."/>
            <person name="Dickerman A.W."/>
            <person name="Dubchak I.L."/>
            <person name="Garbelotto M."/>
            <person name="Gijzen M."/>
            <person name="Gordon S.G."/>
            <person name="Govers F."/>
            <person name="Grunwald N.J."/>
            <person name="Huang W."/>
            <person name="Ivors K.L."/>
            <person name="Jones R.W."/>
            <person name="Kamoun S."/>
            <person name="Krampis K."/>
            <person name="Lamour K.H."/>
            <person name="Lee M.K."/>
            <person name="McDonald W.H."/>
            <person name="Medina M."/>
            <person name="Meijer H.J."/>
            <person name="Nordberg E.K."/>
            <person name="Maclean D.J."/>
            <person name="Ospina-Giraldo M.D."/>
            <person name="Morris P.F."/>
            <person name="Phuntumart V."/>
            <person name="Putnam N.H."/>
            <person name="Rash S."/>
            <person name="Rose J.K."/>
            <person name="Sakihama Y."/>
            <person name="Salamov A.A."/>
            <person name="Savidor A."/>
            <person name="Scheuring C.F."/>
            <person name="Smith B.M."/>
            <person name="Sobral B.W."/>
            <person name="Terry A."/>
            <person name="Torto-Alalibo T.A."/>
            <person name="Win J."/>
            <person name="Xu Z."/>
            <person name="Zhang H."/>
            <person name="Grigoriev I.V."/>
            <person name="Rokhsar D.S."/>
            <person name="Boore J.L."/>
        </authorList>
    </citation>
    <scope>NUCLEOTIDE SEQUENCE [LARGE SCALE GENOMIC DNA]</scope>
    <source>
        <strain evidence="1 2">P6497</strain>
    </source>
</reference>
<dbReference type="InParanoid" id="G4YQ07"/>
<dbReference type="GeneID" id="20649422"/>
<dbReference type="RefSeq" id="XP_009516597.1">
    <property type="nucleotide sequence ID" value="XM_009518302.1"/>
</dbReference>
<dbReference type="Proteomes" id="UP000002640">
    <property type="component" value="Unassembled WGS sequence"/>
</dbReference>
<dbReference type="AlphaFoldDB" id="G4YQ07"/>
<accession>G4YQ07</accession>
<name>G4YQ07_PHYSP</name>
<protein>
    <submittedName>
        <fullName evidence="1">Uncharacterized protein</fullName>
    </submittedName>
</protein>
<gene>
    <name evidence="1" type="ORF">PHYSODRAFT_353629</name>
</gene>
<proteinExistence type="predicted"/>
<dbReference type="EMBL" id="JH159151">
    <property type="protein sequence ID" value="EGZ29322.1"/>
    <property type="molecule type" value="Genomic_DNA"/>
</dbReference>
<evidence type="ECO:0000313" key="1">
    <source>
        <dbReference type="EMBL" id="EGZ29322.1"/>
    </source>
</evidence>
<feature type="non-terminal residue" evidence="1">
    <location>
        <position position="130"/>
    </location>
</feature>
<evidence type="ECO:0000313" key="2">
    <source>
        <dbReference type="Proteomes" id="UP000002640"/>
    </source>
</evidence>
<sequence>MALSARGWRAQLLKDVDLHLLRAVAEIAGCLESTEGLNSGEAVGIDLTQALRELETAAGRVQAAQRRLSSLVAATIAQAESLSGVEGANSLHGINSPWFVSTGQGSLVLMSDIERYLLMMSEAVRRYRRA</sequence>
<organism evidence="1 2">
    <name type="scientific">Phytophthora sojae (strain P6497)</name>
    <name type="common">Soybean stem and root rot agent</name>
    <name type="synonym">Phytophthora megasperma f. sp. glycines</name>
    <dbReference type="NCBI Taxonomy" id="1094619"/>
    <lineage>
        <taxon>Eukaryota</taxon>
        <taxon>Sar</taxon>
        <taxon>Stramenopiles</taxon>
        <taxon>Oomycota</taxon>
        <taxon>Peronosporomycetes</taxon>
        <taxon>Peronosporales</taxon>
        <taxon>Peronosporaceae</taxon>
        <taxon>Phytophthora</taxon>
    </lineage>
</organism>
<dbReference type="KEGG" id="psoj:PHYSODRAFT_353629"/>
<keyword evidence="2" id="KW-1185">Reference proteome</keyword>